<evidence type="ECO:0000256" key="2">
    <source>
        <dbReference type="ARBA" id="ARBA00005297"/>
    </source>
</evidence>
<evidence type="ECO:0000256" key="1">
    <source>
        <dbReference type="ARBA" id="ARBA00000799"/>
    </source>
</evidence>
<reference evidence="8" key="1">
    <citation type="submission" date="2022-01" db="EMBL/GenBank/DDBJ databases">
        <title>Gordonia xiamenensis sp. nov., isolated from surface seawater in Xiamen.</title>
        <authorList>
            <person name="He Y.F."/>
        </authorList>
    </citation>
    <scope>NUCLEOTIDE SEQUENCE</scope>
    <source>
        <strain evidence="8">GW1C4-4</strain>
    </source>
</reference>
<dbReference type="Proteomes" id="UP001108089">
    <property type="component" value="Unassembled WGS sequence"/>
</dbReference>
<evidence type="ECO:0000256" key="5">
    <source>
        <dbReference type="ARBA" id="ARBA00041564"/>
    </source>
</evidence>
<evidence type="ECO:0000313" key="8">
    <source>
        <dbReference type="EMBL" id="MCF3939743.1"/>
    </source>
</evidence>
<dbReference type="InterPro" id="IPR004561">
    <property type="entry name" value="IsoChor_synthase"/>
</dbReference>
<organism evidence="8 9">
    <name type="scientific">Gordonia tangerina</name>
    <dbReference type="NCBI Taxonomy" id="2911060"/>
    <lineage>
        <taxon>Bacteria</taxon>
        <taxon>Bacillati</taxon>
        <taxon>Actinomycetota</taxon>
        <taxon>Actinomycetes</taxon>
        <taxon>Mycobacteriales</taxon>
        <taxon>Gordoniaceae</taxon>
        <taxon>Gordonia</taxon>
    </lineage>
</organism>
<proteinExistence type="inferred from homology"/>
<comment type="caution">
    <text evidence="8">The sequence shown here is derived from an EMBL/GenBank/DDBJ whole genome shotgun (WGS) entry which is preliminary data.</text>
</comment>
<keyword evidence="4 8" id="KW-0413">Isomerase</keyword>
<evidence type="ECO:0000256" key="3">
    <source>
        <dbReference type="ARBA" id="ARBA00012824"/>
    </source>
</evidence>
<comment type="similarity">
    <text evidence="2">Belongs to the isochorismate synthase family.</text>
</comment>
<dbReference type="Gene3D" id="3.60.120.10">
    <property type="entry name" value="Anthranilate synthase"/>
    <property type="match status" value="1"/>
</dbReference>
<dbReference type="GO" id="GO:0008909">
    <property type="term" value="F:isochorismate synthase activity"/>
    <property type="evidence" value="ECO:0007669"/>
    <property type="project" value="UniProtKB-EC"/>
</dbReference>
<accession>A0ABS9DKH7</accession>
<dbReference type="PANTHER" id="PTHR42839">
    <property type="entry name" value="ISOCHORISMATE SYNTHASE ENTC"/>
    <property type="match status" value="1"/>
</dbReference>
<evidence type="ECO:0000256" key="6">
    <source>
        <dbReference type="SAM" id="MobiDB-lite"/>
    </source>
</evidence>
<evidence type="ECO:0000256" key="4">
    <source>
        <dbReference type="ARBA" id="ARBA00023235"/>
    </source>
</evidence>
<dbReference type="NCBIfam" id="TIGR00543">
    <property type="entry name" value="isochor_syn"/>
    <property type="match status" value="1"/>
</dbReference>
<evidence type="ECO:0000259" key="7">
    <source>
        <dbReference type="Pfam" id="PF00425"/>
    </source>
</evidence>
<feature type="domain" description="Chorismate-utilising enzyme C-terminal" evidence="7">
    <location>
        <begin position="95"/>
        <end position="354"/>
    </location>
</feature>
<feature type="region of interest" description="Disordered" evidence="6">
    <location>
        <begin position="75"/>
        <end position="95"/>
    </location>
</feature>
<dbReference type="InterPro" id="IPR019999">
    <property type="entry name" value="Anth_synth_I-like"/>
</dbReference>
<protein>
    <recommendedName>
        <fullName evidence="3">isochorismate synthase</fullName>
        <ecNumber evidence="3">5.4.4.2</ecNumber>
    </recommendedName>
    <alternativeName>
        <fullName evidence="5">Isochorismate mutase</fullName>
    </alternativeName>
</protein>
<name>A0ABS9DKH7_9ACTN</name>
<dbReference type="EMBL" id="JAKGCU010000014">
    <property type="protein sequence ID" value="MCF3939743.1"/>
    <property type="molecule type" value="Genomic_DNA"/>
</dbReference>
<keyword evidence="9" id="KW-1185">Reference proteome</keyword>
<dbReference type="PANTHER" id="PTHR42839:SF2">
    <property type="entry name" value="ISOCHORISMATE SYNTHASE ENTC"/>
    <property type="match status" value="1"/>
</dbReference>
<dbReference type="EC" id="5.4.4.2" evidence="3"/>
<dbReference type="InterPro" id="IPR005801">
    <property type="entry name" value="ADC_synthase"/>
</dbReference>
<dbReference type="RefSeq" id="WP_235724469.1">
    <property type="nucleotide sequence ID" value="NZ_JAKGCU010000014.1"/>
</dbReference>
<dbReference type="PRINTS" id="PR00095">
    <property type="entry name" value="ANTSNTHASEI"/>
</dbReference>
<dbReference type="Pfam" id="PF00425">
    <property type="entry name" value="Chorismate_bind"/>
    <property type="match status" value="1"/>
</dbReference>
<dbReference type="SUPFAM" id="SSF56322">
    <property type="entry name" value="ADC synthase"/>
    <property type="match status" value="1"/>
</dbReference>
<evidence type="ECO:0000313" key="9">
    <source>
        <dbReference type="Proteomes" id="UP001108089"/>
    </source>
</evidence>
<comment type="catalytic activity">
    <reaction evidence="1">
        <text>chorismate = isochorismate</text>
        <dbReference type="Rhea" id="RHEA:18985"/>
        <dbReference type="ChEBI" id="CHEBI:29748"/>
        <dbReference type="ChEBI" id="CHEBI:29780"/>
        <dbReference type="EC" id="5.4.4.2"/>
    </reaction>
</comment>
<gene>
    <name evidence="8" type="ORF">L1892_15295</name>
</gene>
<sequence>MSTSDGDDREVFVLSRPHGTVRARGRRRAFTDTAAARAALSTGDVRAITGAIPFDPADNAALVEPKVLDVDAAPLTPVPPTPREAVSMTAHPDPRTHRDRVVAAIKQIADGVVDKVVLARAVDIVIGQPVEVTDLLAALAGGNVDHNAFAVDVGAVIGDDSWLLGSSPEVLLRKTGQVVTCRPYAGSARRSADLTADRAAAEALASSSKDLAEHRFVVDYLRDRLAPVSSDLDAPSTPEVRSTGEIWHLATPIRATLRDPSVTALDLAALLSPTPAVCGTPSDVAAQLIRDVEDPRGLYGGAVGWCDDAGDGEWMVTIRCLQLAADRHSLRTWAGGGIVAQSDPQDELDETTAKLATVLNALGIAHA</sequence>
<dbReference type="InterPro" id="IPR015890">
    <property type="entry name" value="Chorismate_C"/>
</dbReference>